<dbReference type="InterPro" id="IPR002110">
    <property type="entry name" value="Ankyrin_rpt"/>
</dbReference>
<dbReference type="RefSeq" id="XP_022402843.1">
    <property type="nucleotide sequence ID" value="XM_022546183.1"/>
</dbReference>
<feature type="repeat" description="ANK" evidence="3">
    <location>
        <begin position="31"/>
        <end position="59"/>
    </location>
</feature>
<organism evidence="4 5">
    <name type="scientific">Aspergillus glaucus CBS 516.65</name>
    <dbReference type="NCBI Taxonomy" id="1160497"/>
    <lineage>
        <taxon>Eukaryota</taxon>
        <taxon>Fungi</taxon>
        <taxon>Dikarya</taxon>
        <taxon>Ascomycota</taxon>
        <taxon>Pezizomycotina</taxon>
        <taxon>Eurotiomycetes</taxon>
        <taxon>Eurotiomycetidae</taxon>
        <taxon>Eurotiales</taxon>
        <taxon>Aspergillaceae</taxon>
        <taxon>Aspergillus</taxon>
        <taxon>Aspergillus subgen. Aspergillus</taxon>
    </lineage>
</organism>
<dbReference type="Pfam" id="PF12796">
    <property type="entry name" value="Ank_2"/>
    <property type="match status" value="2"/>
</dbReference>
<feature type="repeat" description="ANK" evidence="3">
    <location>
        <begin position="364"/>
        <end position="396"/>
    </location>
</feature>
<keyword evidence="1" id="KW-0677">Repeat</keyword>
<dbReference type="AlphaFoldDB" id="A0A1L9VQG2"/>
<dbReference type="Proteomes" id="UP000184300">
    <property type="component" value="Unassembled WGS sequence"/>
</dbReference>
<feature type="repeat" description="ANK" evidence="3">
    <location>
        <begin position="263"/>
        <end position="288"/>
    </location>
</feature>
<dbReference type="Gene3D" id="1.25.40.20">
    <property type="entry name" value="Ankyrin repeat-containing domain"/>
    <property type="match status" value="3"/>
</dbReference>
<dbReference type="PROSITE" id="PS50088">
    <property type="entry name" value="ANK_REPEAT"/>
    <property type="match status" value="3"/>
</dbReference>
<proteinExistence type="predicted"/>
<evidence type="ECO:0000313" key="5">
    <source>
        <dbReference type="Proteomes" id="UP000184300"/>
    </source>
</evidence>
<dbReference type="EMBL" id="KV878893">
    <property type="protein sequence ID" value="OJJ86149.1"/>
    <property type="molecule type" value="Genomic_DNA"/>
</dbReference>
<gene>
    <name evidence="4" type="ORF">ASPGLDRAFT_45186</name>
</gene>
<name>A0A1L9VQG2_ASPGL</name>
<keyword evidence="2 3" id="KW-0040">ANK repeat</keyword>
<reference evidence="5" key="1">
    <citation type="journal article" date="2017" name="Genome Biol.">
        <title>Comparative genomics reveals high biological diversity and specific adaptations in the industrially and medically important fungal genus Aspergillus.</title>
        <authorList>
            <person name="de Vries R.P."/>
            <person name="Riley R."/>
            <person name="Wiebenga A."/>
            <person name="Aguilar-Osorio G."/>
            <person name="Amillis S."/>
            <person name="Uchima C.A."/>
            <person name="Anderluh G."/>
            <person name="Asadollahi M."/>
            <person name="Askin M."/>
            <person name="Barry K."/>
            <person name="Battaglia E."/>
            <person name="Bayram O."/>
            <person name="Benocci T."/>
            <person name="Braus-Stromeyer S.A."/>
            <person name="Caldana C."/>
            <person name="Canovas D."/>
            <person name="Cerqueira G.C."/>
            <person name="Chen F."/>
            <person name="Chen W."/>
            <person name="Choi C."/>
            <person name="Clum A."/>
            <person name="Dos Santos R.A."/>
            <person name="Damasio A.R."/>
            <person name="Diallinas G."/>
            <person name="Emri T."/>
            <person name="Fekete E."/>
            <person name="Flipphi M."/>
            <person name="Freyberg S."/>
            <person name="Gallo A."/>
            <person name="Gournas C."/>
            <person name="Habgood R."/>
            <person name="Hainaut M."/>
            <person name="Harispe M.L."/>
            <person name="Henrissat B."/>
            <person name="Hilden K.S."/>
            <person name="Hope R."/>
            <person name="Hossain A."/>
            <person name="Karabika E."/>
            <person name="Karaffa L."/>
            <person name="Karanyi Z."/>
            <person name="Krasevec N."/>
            <person name="Kuo A."/>
            <person name="Kusch H."/>
            <person name="LaButti K."/>
            <person name="Lagendijk E.L."/>
            <person name="Lapidus A."/>
            <person name="Levasseur A."/>
            <person name="Lindquist E."/>
            <person name="Lipzen A."/>
            <person name="Logrieco A.F."/>
            <person name="MacCabe A."/>
            <person name="Maekelae M.R."/>
            <person name="Malavazi I."/>
            <person name="Melin P."/>
            <person name="Meyer V."/>
            <person name="Mielnichuk N."/>
            <person name="Miskei M."/>
            <person name="Molnar A.P."/>
            <person name="Mule G."/>
            <person name="Ngan C.Y."/>
            <person name="Orejas M."/>
            <person name="Orosz E."/>
            <person name="Ouedraogo J.P."/>
            <person name="Overkamp K.M."/>
            <person name="Park H.-S."/>
            <person name="Perrone G."/>
            <person name="Piumi F."/>
            <person name="Punt P.J."/>
            <person name="Ram A.F."/>
            <person name="Ramon A."/>
            <person name="Rauscher S."/>
            <person name="Record E."/>
            <person name="Riano-Pachon D.M."/>
            <person name="Robert V."/>
            <person name="Roehrig J."/>
            <person name="Ruller R."/>
            <person name="Salamov A."/>
            <person name="Salih N.S."/>
            <person name="Samson R.A."/>
            <person name="Sandor E."/>
            <person name="Sanguinetti M."/>
            <person name="Schuetze T."/>
            <person name="Sepcic K."/>
            <person name="Shelest E."/>
            <person name="Sherlock G."/>
            <person name="Sophianopoulou V."/>
            <person name="Squina F.M."/>
            <person name="Sun H."/>
            <person name="Susca A."/>
            <person name="Todd R.B."/>
            <person name="Tsang A."/>
            <person name="Unkles S.E."/>
            <person name="van de Wiele N."/>
            <person name="van Rossen-Uffink D."/>
            <person name="Oliveira J.V."/>
            <person name="Vesth T.C."/>
            <person name="Visser J."/>
            <person name="Yu J.-H."/>
            <person name="Zhou M."/>
            <person name="Andersen M.R."/>
            <person name="Archer D.B."/>
            <person name="Baker S.E."/>
            <person name="Benoit I."/>
            <person name="Brakhage A.A."/>
            <person name="Braus G.H."/>
            <person name="Fischer R."/>
            <person name="Frisvad J.C."/>
            <person name="Goldman G.H."/>
            <person name="Houbraken J."/>
            <person name="Oakley B."/>
            <person name="Pocsi I."/>
            <person name="Scazzocchio C."/>
            <person name="Seiboth B."/>
            <person name="vanKuyk P.A."/>
            <person name="Wortman J."/>
            <person name="Dyer P.S."/>
            <person name="Grigoriev I.V."/>
        </authorList>
    </citation>
    <scope>NUCLEOTIDE SEQUENCE [LARGE SCALE GENOMIC DNA]</scope>
    <source>
        <strain evidence="5">CBS 516.65</strain>
    </source>
</reference>
<keyword evidence="5" id="KW-1185">Reference proteome</keyword>
<dbReference type="SUPFAM" id="SSF48403">
    <property type="entry name" value="Ankyrin repeat"/>
    <property type="match status" value="2"/>
</dbReference>
<dbReference type="Pfam" id="PF00023">
    <property type="entry name" value="Ank"/>
    <property type="match status" value="1"/>
</dbReference>
<dbReference type="STRING" id="1160497.A0A1L9VQG2"/>
<dbReference type="PANTHER" id="PTHR24198:SF165">
    <property type="entry name" value="ANKYRIN REPEAT-CONTAINING PROTEIN-RELATED"/>
    <property type="match status" value="1"/>
</dbReference>
<evidence type="ECO:0000256" key="3">
    <source>
        <dbReference type="PROSITE-ProRule" id="PRU00023"/>
    </source>
</evidence>
<dbReference type="OrthoDB" id="426293at2759"/>
<dbReference type="VEuPathDB" id="FungiDB:ASPGLDRAFT_45186"/>
<protein>
    <submittedName>
        <fullName evidence="4">Uncharacterized protein</fullName>
    </submittedName>
</protein>
<accession>A0A1L9VQG2</accession>
<evidence type="ECO:0000313" key="4">
    <source>
        <dbReference type="EMBL" id="OJJ86149.1"/>
    </source>
</evidence>
<evidence type="ECO:0000256" key="2">
    <source>
        <dbReference type="ARBA" id="ARBA00023043"/>
    </source>
</evidence>
<dbReference type="GeneID" id="34462444"/>
<dbReference type="SMART" id="SM00248">
    <property type="entry name" value="ANK"/>
    <property type="match status" value="9"/>
</dbReference>
<dbReference type="InterPro" id="IPR036770">
    <property type="entry name" value="Ankyrin_rpt-contain_sf"/>
</dbReference>
<dbReference type="PANTHER" id="PTHR24198">
    <property type="entry name" value="ANKYRIN REPEAT AND PROTEIN KINASE DOMAIN-CONTAINING PROTEIN"/>
    <property type="match status" value="1"/>
</dbReference>
<sequence>MAAFLGDKVVVSSLIAQGAGVNDCDLWLGPALNAAVLGGHLSIVRLLLKHGANPNVIGYLGSPIIIAVNRRDEKMVQLLLQNDRTNPNLTKRLSDENAVYLACRAGDTAIVRLLLAHPRTKLKAQGKDPPSPLEAALFGGHETIAELILSRKDLWHGIITYSTIWDTQDHGRARMLRLLLDAMKAMHIDYTHECRWLLRTAVENGQAPIVQVLLERPDNNPHYGSYTLYDDTHLLVATMNGYYEVVRVLLQRPDIQPDLKLPKSPTPLHAAIKKGYEHIAEMLLSHNAVNKNFKDSEQRTPLTAACAYGQSHITRMILNHSDIEIKSKDDKGRTAASYAAENGSIVDLQLLLEYDNTVLDEDEEGDTPLLWAAKSGHVETVWFILERGRALDVSRWGKSGAMCLVLAVQRGFI</sequence>
<evidence type="ECO:0000256" key="1">
    <source>
        <dbReference type="ARBA" id="ARBA00022737"/>
    </source>
</evidence>
<dbReference type="PROSITE" id="PS50297">
    <property type="entry name" value="ANK_REP_REGION"/>
    <property type="match status" value="3"/>
</dbReference>